<feature type="compositionally biased region" description="Acidic residues" evidence="1">
    <location>
        <begin position="2603"/>
        <end position="2645"/>
    </location>
</feature>
<feature type="domain" description="DUF7630" evidence="4">
    <location>
        <begin position="1791"/>
        <end position="1835"/>
    </location>
</feature>
<evidence type="ECO:0000313" key="7">
    <source>
        <dbReference type="Proteomes" id="UP001230268"/>
    </source>
</evidence>
<keyword evidence="7" id="KW-1185">Reference proteome</keyword>
<keyword evidence="2" id="KW-0812">Transmembrane</keyword>
<keyword evidence="2" id="KW-0472">Membrane</keyword>
<feature type="domain" description="DUF7631" evidence="5">
    <location>
        <begin position="1730"/>
        <end position="1774"/>
    </location>
</feature>
<dbReference type="InterPro" id="IPR011641">
    <property type="entry name" value="Tyr-kin_ephrin_A/B_rcpt-like"/>
</dbReference>
<evidence type="ECO:0000259" key="3">
    <source>
        <dbReference type="Pfam" id="PF07699"/>
    </source>
</evidence>
<dbReference type="Pfam" id="PF24633">
    <property type="entry name" value="DUF7630"/>
    <property type="match status" value="1"/>
</dbReference>
<evidence type="ECO:0000259" key="5">
    <source>
        <dbReference type="Pfam" id="PF24634"/>
    </source>
</evidence>
<feature type="transmembrane region" description="Helical" evidence="2">
    <location>
        <begin position="1876"/>
        <end position="1894"/>
    </location>
</feature>
<feature type="transmembrane region" description="Helical" evidence="2">
    <location>
        <begin position="1842"/>
        <end position="1864"/>
    </location>
</feature>
<feature type="domain" description="Tyrosine-protein kinase ephrin type A/B receptor-like" evidence="3">
    <location>
        <begin position="1441"/>
        <end position="1483"/>
    </location>
</feature>
<dbReference type="Pfam" id="PF24634">
    <property type="entry name" value="DUF7631"/>
    <property type="match status" value="1"/>
</dbReference>
<feature type="compositionally biased region" description="Low complexity" evidence="1">
    <location>
        <begin position="2646"/>
        <end position="2656"/>
    </location>
</feature>
<feature type="transmembrane region" description="Helical" evidence="2">
    <location>
        <begin position="2178"/>
        <end position="2194"/>
    </location>
</feature>
<feature type="region of interest" description="Disordered" evidence="1">
    <location>
        <begin position="2600"/>
        <end position="2656"/>
    </location>
</feature>
<feature type="transmembrane region" description="Helical" evidence="2">
    <location>
        <begin position="1943"/>
        <end position="1969"/>
    </location>
</feature>
<gene>
    <name evidence="6" type="ORF">BgAZ_209400</name>
</gene>
<dbReference type="PANTHER" id="PTHR11319:SF35">
    <property type="entry name" value="OUTER MEMBRANE PROTEIN PMPC-RELATED"/>
    <property type="match status" value="1"/>
</dbReference>
<dbReference type="EMBL" id="JAVEPI010000002">
    <property type="protein sequence ID" value="KAK1444064.1"/>
    <property type="molecule type" value="Genomic_DNA"/>
</dbReference>
<dbReference type="Pfam" id="PF07699">
    <property type="entry name" value="Ephrin_rec_like"/>
    <property type="match status" value="3"/>
</dbReference>
<evidence type="ECO:0000313" key="6">
    <source>
        <dbReference type="EMBL" id="KAK1444064.1"/>
    </source>
</evidence>
<comment type="caution">
    <text evidence="6">The sequence shown here is derived from an EMBL/GenBank/DDBJ whole genome shotgun (WGS) entry which is preliminary data.</text>
</comment>
<accession>A0AAD8PEY6</accession>
<protein>
    <submittedName>
        <fullName evidence="6">G protein-coupled receptor-related domain containing protein</fullName>
    </submittedName>
</protein>
<dbReference type="InterPro" id="IPR009030">
    <property type="entry name" value="Growth_fac_rcpt_cys_sf"/>
</dbReference>
<dbReference type="InterPro" id="IPR056048">
    <property type="entry name" value="CRMPA/B-like_DUF7631"/>
</dbReference>
<feature type="domain" description="Tyrosine-protein kinase ephrin type A/B receptor-like" evidence="3">
    <location>
        <begin position="1546"/>
        <end position="1595"/>
    </location>
</feature>
<feature type="transmembrane region" description="Helical" evidence="2">
    <location>
        <begin position="2095"/>
        <end position="2120"/>
    </location>
</feature>
<dbReference type="SMART" id="SM01411">
    <property type="entry name" value="Ephrin_rec_like"/>
    <property type="match status" value="9"/>
</dbReference>
<dbReference type="PANTHER" id="PTHR11319">
    <property type="entry name" value="G PROTEIN-COUPLED RECEPTOR-RELATED"/>
    <property type="match status" value="1"/>
</dbReference>
<sequence>MYALPYVAAGSTRVKPEVPVKIPDGHVSSAQFPEKVSRLNRRFPDTLLVQLMKEYCYKKHGPMWFLACDDGLDTCKCYDPMELSLDTLLVSQKDQEKLGYARIGAPYGKRSNKYAYNLLSSRLYNLCPFDSNATINITSPLDVKTKNGTAYLIPTAAYNIPKTDIDKLIDDYKKATLRVDKTKKVSDVFDIYRTRPHSYLNSNIYQRLSWKPNIKYETDQDYSKLVADIAKKKSTTLNMRKSIYNKNEDISVHVSSPRRLKNTNATASYEYCNLCRLFSVRHGINICDVQCNYLDEYGECERNLNGRLCKPLVSTRFYREVKKPFYIPMDFFTFSSTVSAYLTPQGETCGTETSFKNGLRVDTDMLTKGVTVFDEMVYGNRRVFKLGPFQHDTVGKKFNICVCATNDSKEGVGTCMHHSHYARKFGEVIMVDSDTKATEGLTDGTVTVTAPESTIIVLHDAKQAGTCYDLFDLVDYDWPNSEIRRLHSNARNMSVIIPSDKGEAMITFRSAGLYRICIVNDVTLEVKQHENIIRVAGVRKNVKAAIYHNASGELVASSFVFEWTDDEVPKVDGFYIVDSQSNCSAKEVGRWHGQIHPFLNNSITNNKTLWVARGAKLTIDEKNMAKSYLICVKHSDKVKTYPVGVARVQYYIDSLDKYLKGTPFYTKRRPSDVHNLVVSRSSGALINFTSRVGTEYNNRYEQRNNYYFSMIEESEQLILQFRCYMDLNLVTVWLMTEKDPQFYPLFTFKVNQPKFIRAAEIEGKLNIYVFDRKSKLHQYDLNSIPSSYTPLTHTKTVDYHGEITSVDIVGYQGTAYLVGVDMGTSCITVWDKAIAVIQPTNRSTAINFAGAGSVSCVRGTQADTLLCFLTMPLKDEIWLVEINTKNKTITHKSTYHSGREVDDLDPEMGTPKHINAVLYTHEGKTHAAVAFFRENGTDGGLLHADLTNWTMKFVSPLQFSRSNWRIHSIYSGFDSVYNKSMIVLAEDYTSNVLQGSLDVESDFNDLRWNEERKWRMSWVSFEGLLRFPALKYNMESWLPMGYTHYFPSLSEKYKGRLPQRITYSLVPFYDVEKDILNKVVTIDEEGNLTMKSDKLLVMRFEVVQHLLFIQWKRRFEIHFLCPDGMFHDGNKCDLCPINTYNGIKYAKNDSKLIFQCTPCPTNRLTLGLGAPSLESCYCKEGYSSSSGKSGEDDTCQPCEPGTYKSTVGPEECTRLCSLNSFSNMKGSTSVISLFCKCYAGYYLSGQECRPCEEGYFCIGGYKSKQQKCPPNTTTLKLASKSLSDCACIAGYEPADEARIRTEGTYESQLFKEIGERYGSNNHHSLVCVPCAYNEYKDSVGKSSCVMCPLKTYSTQSGNTSKEQCNRCSPGYYETNDPANPCEMCPPNSICVGSDPVDPNLKSYSGKRMKCHKNSITMPPYDSNIFLNDCLCEKGHSIHRSTGMIKCEPVPKNTYKDLIGNVGATECPHGSYTLNAGAKSALECVCGKGTYFDTERMKCTTCPAGKYCLGGRLPNGEHAPPMVCDDTYALTTTEGASGPGDCVCKPGYYPASGSMGACVQCPANTYKAFASNDECTPCDENSSTGGKIGATSKRSCLCSPGYYYDRGCRACGYKDKYCPGGLAIRETNAEGEEVYEPREPESCPANMEIPPGVDTADSIESCNCAKGYAFVKRDEVTNQKICAPCAPGSFKSSVMDSSCNGLCTQNATSLPGAKNPTQCFCQEGYYYLAGGICAPCVEGAKCDGGLINMDERKLSKMDVVVSHTEHVKPVPIEGYYLDKINTELRKPDDWGFIKCPIKGACLGEEGCSESMTEYLCAECKMGYTNNFNKGALCTQCPNTLKNVLLLVAWYLGLLLVNIVMACLNVSAGFNRRSIHSIVIKIALNYGICMSVLNVVNFSDFALPEEIKSVSLRWFKMMYREKDVYHMSLDCLMQKWFGMNHANSFFYTMLFVAFLPVILLVVVTVLMWIILELFKIKRHSVTRSKLALLHQSRMQGMTYLSERLRDEYANERLFLIFRYIPLPGETHWVRFKHFLEDMIPIYVTVLFSVHGNTTSQMLSLLDCTFITLGQSVHSKYVLRPAMSIKCSLDPKMGYIPYFLLGMGGLIFWGFGIPFFSFLVLLLNRKKLYAPDVRMKYGFLHNGYQQDYWFWEAVVFIRKCLVLVIGSIVIVPSHNLSGSRIWMALAVALVFLVIQLIYKPFDERDYMVLGRLESHSMIAWTASLLTVSLMCYLKLTPLVITVACGALLINSGYFFYVVTKSFVNALQDAVKHRSHKSPFKSRNWIKRMLLYFESTRKSNEPLITYSQEESHLKLKLQRKRRNIIGLKSSALKSLESYYFTNIVTELYRIVVCRLKLDVMPRLVIEFLLRLSISITKFEEKMAKKELFKDLADGDLSRLVAWATENESRKLHKIVKLYHEDGDSGLPNVLLNDKSLNAAVGLSRDELQYIMDCLFDDKVLMGKTNLSDFYQSLTRIWIMDTDMLTFLFSVFKHVKIHYDKECADVMKKSNSKLQTDLNSLQTVIDHIESSGKELSVDDIKEMEERLKKLLDEQDRLRKTLQQMQEDPDNFDPTSNEGEEKSDVDIMLQGFGFNVKGAMEKYVADFNSDSEEETTSEEDSESESESDSEYESGSESESEYESGSESESESGSEYTSSEGSE</sequence>
<dbReference type="SUPFAM" id="SSF57184">
    <property type="entry name" value="Growth factor receptor domain"/>
    <property type="match status" value="3"/>
</dbReference>
<feature type="transmembrane region" description="Helical" evidence="2">
    <location>
        <begin position="2214"/>
        <end position="2230"/>
    </location>
</feature>
<keyword evidence="6" id="KW-0675">Receptor</keyword>
<dbReference type="InterPro" id="IPR056047">
    <property type="entry name" value="CRMPA-like_DUF7630"/>
</dbReference>
<dbReference type="Gene3D" id="2.10.50.10">
    <property type="entry name" value="Tumor Necrosis Factor Receptor, subunit A, domain 2"/>
    <property type="match status" value="5"/>
</dbReference>
<feature type="region of interest" description="Disordered" evidence="1">
    <location>
        <begin position="2557"/>
        <end position="2578"/>
    </location>
</feature>
<dbReference type="Proteomes" id="UP001230268">
    <property type="component" value="Unassembled WGS sequence"/>
</dbReference>
<feature type="transmembrane region" description="Helical" evidence="2">
    <location>
        <begin position="2145"/>
        <end position="2166"/>
    </location>
</feature>
<organism evidence="6 7">
    <name type="scientific">Babesia gibsoni</name>
    <dbReference type="NCBI Taxonomy" id="33632"/>
    <lineage>
        <taxon>Eukaryota</taxon>
        <taxon>Sar</taxon>
        <taxon>Alveolata</taxon>
        <taxon>Apicomplexa</taxon>
        <taxon>Aconoidasida</taxon>
        <taxon>Piroplasmida</taxon>
        <taxon>Babesiidae</taxon>
        <taxon>Babesia</taxon>
    </lineage>
</organism>
<name>A0AAD8PEY6_BABGI</name>
<evidence type="ECO:0000259" key="4">
    <source>
        <dbReference type="Pfam" id="PF24633"/>
    </source>
</evidence>
<evidence type="ECO:0000256" key="1">
    <source>
        <dbReference type="SAM" id="MobiDB-lite"/>
    </source>
</evidence>
<proteinExistence type="predicted"/>
<feature type="transmembrane region" description="Helical" evidence="2">
    <location>
        <begin position="2235"/>
        <end position="2255"/>
    </location>
</feature>
<reference evidence="6" key="1">
    <citation type="submission" date="2023-08" db="EMBL/GenBank/DDBJ databases">
        <title>Draft sequence of the Babesia gibsoni genome.</title>
        <authorList>
            <person name="Yamagishi J.Y."/>
            <person name="Xuan X.X."/>
        </authorList>
    </citation>
    <scope>NUCLEOTIDE SEQUENCE</scope>
    <source>
        <strain evidence="6">Azabu</strain>
    </source>
</reference>
<evidence type="ECO:0000256" key="2">
    <source>
        <dbReference type="SAM" id="Phobius"/>
    </source>
</evidence>
<feature type="domain" description="Tyrosine-protein kinase ephrin type A/B receptor-like" evidence="3">
    <location>
        <begin position="1326"/>
        <end position="1364"/>
    </location>
</feature>
<keyword evidence="2" id="KW-1133">Transmembrane helix</keyword>